<dbReference type="GO" id="GO:0005737">
    <property type="term" value="C:cytoplasm"/>
    <property type="evidence" value="ECO:0007669"/>
    <property type="project" value="TreeGrafter"/>
</dbReference>
<dbReference type="GO" id="GO:0016787">
    <property type="term" value="F:hydrolase activity"/>
    <property type="evidence" value="ECO:0007669"/>
    <property type="project" value="UniProtKB-KW"/>
</dbReference>
<evidence type="ECO:0000256" key="2">
    <source>
        <dbReference type="SAM" id="SignalP"/>
    </source>
</evidence>
<protein>
    <recommendedName>
        <fullName evidence="3">Serine hydrolase domain-containing protein</fullName>
    </recommendedName>
</protein>
<dbReference type="PANTHER" id="PTHR48070:SF6">
    <property type="entry name" value="ESTERASE OVCA2"/>
    <property type="match status" value="1"/>
</dbReference>
<evidence type="ECO:0000313" key="4">
    <source>
        <dbReference type="EnsemblProtists" id="EOD18505"/>
    </source>
</evidence>
<dbReference type="RefSeq" id="XP_005770934.1">
    <property type="nucleotide sequence ID" value="XM_005770877.1"/>
</dbReference>
<feature type="signal peptide" evidence="2">
    <location>
        <begin position="1"/>
        <end position="24"/>
    </location>
</feature>
<keyword evidence="1" id="KW-0378">Hydrolase</keyword>
<dbReference type="Gene3D" id="3.40.50.1820">
    <property type="entry name" value="alpha/beta hydrolase"/>
    <property type="match status" value="1"/>
</dbReference>
<dbReference type="Pfam" id="PF03959">
    <property type="entry name" value="FSH1"/>
    <property type="match status" value="1"/>
</dbReference>
<dbReference type="PANTHER" id="PTHR48070">
    <property type="entry name" value="ESTERASE OVCA2"/>
    <property type="match status" value="1"/>
</dbReference>
<reference evidence="5" key="1">
    <citation type="journal article" date="2013" name="Nature">
        <title>Pan genome of the phytoplankton Emiliania underpins its global distribution.</title>
        <authorList>
            <person name="Read B.A."/>
            <person name="Kegel J."/>
            <person name="Klute M.J."/>
            <person name="Kuo A."/>
            <person name="Lefebvre S.C."/>
            <person name="Maumus F."/>
            <person name="Mayer C."/>
            <person name="Miller J."/>
            <person name="Monier A."/>
            <person name="Salamov A."/>
            <person name="Young J."/>
            <person name="Aguilar M."/>
            <person name="Claverie J.M."/>
            <person name="Frickenhaus S."/>
            <person name="Gonzalez K."/>
            <person name="Herman E.K."/>
            <person name="Lin Y.C."/>
            <person name="Napier J."/>
            <person name="Ogata H."/>
            <person name="Sarno A.F."/>
            <person name="Shmutz J."/>
            <person name="Schroeder D."/>
            <person name="de Vargas C."/>
            <person name="Verret F."/>
            <person name="von Dassow P."/>
            <person name="Valentin K."/>
            <person name="Van de Peer Y."/>
            <person name="Wheeler G."/>
            <person name="Dacks J.B."/>
            <person name="Delwiche C.F."/>
            <person name="Dyhrman S.T."/>
            <person name="Glockner G."/>
            <person name="John U."/>
            <person name="Richards T."/>
            <person name="Worden A.Z."/>
            <person name="Zhang X."/>
            <person name="Grigoriev I.V."/>
            <person name="Allen A.E."/>
            <person name="Bidle K."/>
            <person name="Borodovsky M."/>
            <person name="Bowler C."/>
            <person name="Brownlee C."/>
            <person name="Cock J.M."/>
            <person name="Elias M."/>
            <person name="Gladyshev V.N."/>
            <person name="Groth M."/>
            <person name="Guda C."/>
            <person name="Hadaegh A."/>
            <person name="Iglesias-Rodriguez M.D."/>
            <person name="Jenkins J."/>
            <person name="Jones B.M."/>
            <person name="Lawson T."/>
            <person name="Leese F."/>
            <person name="Lindquist E."/>
            <person name="Lobanov A."/>
            <person name="Lomsadze A."/>
            <person name="Malik S.B."/>
            <person name="Marsh M.E."/>
            <person name="Mackinder L."/>
            <person name="Mock T."/>
            <person name="Mueller-Roeber B."/>
            <person name="Pagarete A."/>
            <person name="Parker M."/>
            <person name="Probert I."/>
            <person name="Quesneville H."/>
            <person name="Raines C."/>
            <person name="Rensing S.A."/>
            <person name="Riano-Pachon D.M."/>
            <person name="Richier S."/>
            <person name="Rokitta S."/>
            <person name="Shiraiwa Y."/>
            <person name="Soanes D.M."/>
            <person name="van der Giezen M."/>
            <person name="Wahlund T.M."/>
            <person name="Williams B."/>
            <person name="Wilson W."/>
            <person name="Wolfe G."/>
            <person name="Wurch L.L."/>
        </authorList>
    </citation>
    <scope>NUCLEOTIDE SEQUENCE</scope>
</reference>
<evidence type="ECO:0000259" key="3">
    <source>
        <dbReference type="Pfam" id="PF03959"/>
    </source>
</evidence>
<name>A0A0D3J4S0_EMIH1</name>
<dbReference type="KEGG" id="ehx:EMIHUDRAFT_196819"/>
<organism evidence="4 5">
    <name type="scientific">Emiliania huxleyi (strain CCMP1516)</name>
    <dbReference type="NCBI Taxonomy" id="280463"/>
    <lineage>
        <taxon>Eukaryota</taxon>
        <taxon>Haptista</taxon>
        <taxon>Haptophyta</taxon>
        <taxon>Prymnesiophyceae</taxon>
        <taxon>Isochrysidales</taxon>
        <taxon>Noelaerhabdaceae</taxon>
        <taxon>Emiliania</taxon>
    </lineage>
</organism>
<accession>A0A0D3J4S0</accession>
<proteinExistence type="predicted"/>
<dbReference type="Proteomes" id="UP000013827">
    <property type="component" value="Unassembled WGS sequence"/>
</dbReference>
<dbReference type="GeneID" id="19046506"/>
<dbReference type="InterPro" id="IPR029058">
    <property type="entry name" value="AB_hydrolase_fold"/>
</dbReference>
<evidence type="ECO:0000256" key="1">
    <source>
        <dbReference type="ARBA" id="ARBA00022801"/>
    </source>
</evidence>
<dbReference type="SUPFAM" id="SSF53474">
    <property type="entry name" value="alpha/beta-Hydrolases"/>
    <property type="match status" value="1"/>
</dbReference>
<keyword evidence="2" id="KW-0732">Signal</keyword>
<keyword evidence="5" id="KW-1185">Reference proteome</keyword>
<sequence>MPIGPLAAPLRLFLLSAIMSASSGHRILCLHGSGGSGDAFLARLAHLQEGTARSFHAIDAPSGRRTWWTYSAGERSFTASSYEGAEQSIAAVEAELESGGYVGLLGFSQGAMLAAIVAARASLRESCPLLRFAVICAAAAVVADAR</sequence>
<evidence type="ECO:0000313" key="5">
    <source>
        <dbReference type="Proteomes" id="UP000013827"/>
    </source>
</evidence>
<feature type="domain" description="Serine hydrolase" evidence="3">
    <location>
        <begin position="64"/>
        <end position="140"/>
    </location>
</feature>
<dbReference type="GO" id="GO:0005634">
    <property type="term" value="C:nucleus"/>
    <property type="evidence" value="ECO:0007669"/>
    <property type="project" value="TreeGrafter"/>
</dbReference>
<dbReference type="InterPro" id="IPR050593">
    <property type="entry name" value="LovG"/>
</dbReference>
<dbReference type="PaxDb" id="2903-EOD18505"/>
<dbReference type="HOGENOM" id="CLU_1780932_0_0_1"/>
<feature type="chain" id="PRO_5044291324" description="Serine hydrolase domain-containing protein" evidence="2">
    <location>
        <begin position="25"/>
        <end position="146"/>
    </location>
</feature>
<dbReference type="AlphaFoldDB" id="A0A0D3J4S0"/>
<reference evidence="4" key="2">
    <citation type="submission" date="2024-10" db="UniProtKB">
        <authorList>
            <consortium name="EnsemblProtists"/>
        </authorList>
    </citation>
    <scope>IDENTIFICATION</scope>
</reference>
<dbReference type="InterPro" id="IPR005645">
    <property type="entry name" value="FSH-like_dom"/>
</dbReference>
<dbReference type="EnsemblProtists" id="EOD18505">
    <property type="protein sequence ID" value="EOD18505"/>
    <property type="gene ID" value="EMIHUDRAFT_196819"/>
</dbReference>